<evidence type="ECO:0000313" key="1">
    <source>
        <dbReference type="EMBL" id="MBP2704426.1"/>
    </source>
</evidence>
<name>A0A941AHS9_9ACTN</name>
<comment type="caution">
    <text evidence="1">The sequence shown here is derived from an EMBL/GenBank/DDBJ whole genome shotgun (WGS) entry which is preliminary data.</text>
</comment>
<reference evidence="1" key="1">
    <citation type="submission" date="2021-02" db="EMBL/GenBank/DDBJ databases">
        <title>Draft genome sequence of Microbispora sp. RL4-1S isolated from rice leaves in Thailand.</title>
        <authorList>
            <person name="Muangham S."/>
            <person name="Duangmal K."/>
        </authorList>
    </citation>
    <scope>NUCLEOTIDE SEQUENCE</scope>
    <source>
        <strain evidence="1">RL4-1S</strain>
    </source>
</reference>
<dbReference type="EMBL" id="JAFCNB010000005">
    <property type="protein sequence ID" value="MBP2704426.1"/>
    <property type="molecule type" value="Genomic_DNA"/>
</dbReference>
<evidence type="ECO:0000313" key="2">
    <source>
        <dbReference type="Proteomes" id="UP000674234"/>
    </source>
</evidence>
<protein>
    <submittedName>
        <fullName evidence="1">Uncharacterized protein</fullName>
    </submittedName>
</protein>
<accession>A0A941AHS9</accession>
<organism evidence="1 2">
    <name type="scientific">Microbispora oryzae</name>
    <dbReference type="NCBI Taxonomy" id="2806554"/>
    <lineage>
        <taxon>Bacteria</taxon>
        <taxon>Bacillati</taxon>
        <taxon>Actinomycetota</taxon>
        <taxon>Actinomycetes</taxon>
        <taxon>Streptosporangiales</taxon>
        <taxon>Streptosporangiaceae</taxon>
        <taxon>Microbispora</taxon>
    </lineage>
</organism>
<dbReference type="AlphaFoldDB" id="A0A941AHS9"/>
<dbReference type="Proteomes" id="UP000674234">
    <property type="component" value="Unassembled WGS sequence"/>
</dbReference>
<proteinExistence type="predicted"/>
<keyword evidence="2" id="KW-1185">Reference proteome</keyword>
<sequence length="83" mass="8857">MTRHVEPEDAAARLRLMAAMHRTTAARLDLQAAIVSAGAALSTLAQAMAEGDAADIAAHPDLAYLDLQMRGFYDDMPDTSDGR</sequence>
<gene>
    <name evidence="1" type="ORF">JOL79_11435</name>
</gene>